<protein>
    <submittedName>
        <fullName evidence="6">ABC-type branched-chain amino acid transport system, substrate-binding protein</fullName>
    </submittedName>
</protein>
<feature type="compositionally biased region" description="Low complexity" evidence="3">
    <location>
        <begin position="86"/>
        <end position="107"/>
    </location>
</feature>
<dbReference type="InterPro" id="IPR051010">
    <property type="entry name" value="BCAA_transport"/>
</dbReference>
<evidence type="ECO:0000313" key="6">
    <source>
        <dbReference type="EMBL" id="SDN91453.1"/>
    </source>
</evidence>
<gene>
    <name evidence="6" type="ORF">SAMN05192576_2973</name>
</gene>
<feature type="signal peptide" evidence="4">
    <location>
        <begin position="1"/>
        <end position="22"/>
    </location>
</feature>
<dbReference type="AlphaFoldDB" id="A0A1H0F9X8"/>
<feature type="chain" id="PRO_5039252446" evidence="4">
    <location>
        <begin position="23"/>
        <end position="495"/>
    </location>
</feature>
<evidence type="ECO:0000256" key="4">
    <source>
        <dbReference type="SAM" id="SignalP"/>
    </source>
</evidence>
<evidence type="ECO:0000256" key="3">
    <source>
        <dbReference type="SAM" id="MobiDB-lite"/>
    </source>
</evidence>
<feature type="compositionally biased region" description="Low complexity" evidence="3">
    <location>
        <begin position="69"/>
        <end position="78"/>
    </location>
</feature>
<dbReference type="OrthoDB" id="3764616at2"/>
<dbReference type="STRING" id="1005944.SAMN05192576_2973"/>
<dbReference type="Proteomes" id="UP000199004">
    <property type="component" value="Unassembled WGS sequence"/>
</dbReference>
<keyword evidence="7" id="KW-1185">Reference proteome</keyword>
<keyword evidence="2 4" id="KW-0732">Signal</keyword>
<evidence type="ECO:0000256" key="2">
    <source>
        <dbReference type="ARBA" id="ARBA00022729"/>
    </source>
</evidence>
<dbReference type="Pfam" id="PF13458">
    <property type="entry name" value="Peripla_BP_6"/>
    <property type="match status" value="1"/>
</dbReference>
<organism evidence="6 7">
    <name type="scientific">Nocardioides szechwanensis</name>
    <dbReference type="NCBI Taxonomy" id="1005944"/>
    <lineage>
        <taxon>Bacteria</taxon>
        <taxon>Bacillati</taxon>
        <taxon>Actinomycetota</taxon>
        <taxon>Actinomycetes</taxon>
        <taxon>Propionibacteriales</taxon>
        <taxon>Nocardioidaceae</taxon>
        <taxon>Nocardioides</taxon>
    </lineage>
</organism>
<dbReference type="EMBL" id="FNIC01000005">
    <property type="protein sequence ID" value="SDN91453.1"/>
    <property type="molecule type" value="Genomic_DNA"/>
</dbReference>
<sequence>MVRLRRGPVAGVAGARALAAFALVATLAACGSQLDPEQVSAVDGGVAPGAAAPGADGSVPGGTVPGTDSGVPGTDSGVPGTGTDTGSGSDTGAAPGAPGAEGTGTEENAPDGGAPAASCDGFKNATGITDDKITLANVSDISGPVPGIFESAQQATRAFAAYFNSTETICGRTLDVLLLDSRADAGADQQAYNRACDESFAAVGSQSAFDYGGAAAAQDCGLPDLRAYSLSTERTNCTTCYAAYGVRPGQVPNAMPQFWLKKEPEAVKHVGMLYVNAGAAPENAEAFQKAWTANGWNIDYFKSIDVSEFNFAPYVQQMKDAGIQFVNYTGPYQFTVKLQQAMAQQGFEPKVFLQDATIYDERYVEEAGDVGEGSYVYSQTNLFDDFSIAEMKLYRAWLDQVAPGATPNIYGVYAWSATRLFVEEAVKLGGKLDRKTLLAALAKVRDWTANGMHVPQDVGAKTTANCASIIQLNGGKWSKVSSGEFLCGSMSNVGG</sequence>
<dbReference type="Gene3D" id="3.40.50.2300">
    <property type="match status" value="2"/>
</dbReference>
<evidence type="ECO:0000256" key="1">
    <source>
        <dbReference type="ARBA" id="ARBA00010062"/>
    </source>
</evidence>
<evidence type="ECO:0000259" key="5">
    <source>
        <dbReference type="Pfam" id="PF13458"/>
    </source>
</evidence>
<dbReference type="PANTHER" id="PTHR30483">
    <property type="entry name" value="LEUCINE-SPECIFIC-BINDING PROTEIN"/>
    <property type="match status" value="1"/>
</dbReference>
<proteinExistence type="inferred from homology"/>
<comment type="similarity">
    <text evidence="1">Belongs to the leucine-binding protein family.</text>
</comment>
<reference evidence="6 7" key="1">
    <citation type="submission" date="2016-10" db="EMBL/GenBank/DDBJ databases">
        <authorList>
            <person name="de Groot N.N."/>
        </authorList>
    </citation>
    <scope>NUCLEOTIDE SEQUENCE [LARGE SCALE GENOMIC DNA]</scope>
    <source>
        <strain evidence="6 7">CGMCC 1.11147</strain>
    </source>
</reference>
<dbReference type="PANTHER" id="PTHR30483:SF6">
    <property type="entry name" value="PERIPLASMIC BINDING PROTEIN OF ABC TRANSPORTER FOR NATURAL AMINO ACIDS"/>
    <property type="match status" value="1"/>
</dbReference>
<accession>A0A1H0F9X8</accession>
<dbReference type="InterPro" id="IPR028081">
    <property type="entry name" value="Leu-bd"/>
</dbReference>
<feature type="domain" description="Leucine-binding protein" evidence="5">
    <location>
        <begin position="132"/>
        <end position="475"/>
    </location>
</feature>
<dbReference type="RefSeq" id="WP_091025597.1">
    <property type="nucleotide sequence ID" value="NZ_BKAE01000025.1"/>
</dbReference>
<dbReference type="PROSITE" id="PS51257">
    <property type="entry name" value="PROKAR_LIPOPROTEIN"/>
    <property type="match status" value="1"/>
</dbReference>
<name>A0A1H0F9X8_9ACTN</name>
<dbReference type="InterPro" id="IPR028082">
    <property type="entry name" value="Peripla_BP_I"/>
</dbReference>
<feature type="region of interest" description="Disordered" evidence="3">
    <location>
        <begin position="51"/>
        <end position="118"/>
    </location>
</feature>
<dbReference type="SUPFAM" id="SSF53822">
    <property type="entry name" value="Periplasmic binding protein-like I"/>
    <property type="match status" value="1"/>
</dbReference>
<evidence type="ECO:0000313" key="7">
    <source>
        <dbReference type="Proteomes" id="UP000199004"/>
    </source>
</evidence>